<evidence type="ECO:0000256" key="1">
    <source>
        <dbReference type="SAM" id="MobiDB-lite"/>
    </source>
</evidence>
<dbReference type="AlphaFoldDB" id="A0A8J5G7W4"/>
<sequence>MGGARSSFVGSKVPELEEIEYMESLYMKTTVAALRALKEIRSGSSKMSVFSLPPLRNTGLDERCKNIPVVKQAAKWHLVQQRSEYVPLTMACPCLLPVRLLGLLGCFLLLGLAKITQRTHPPTPGDGGSSAGEMGPRVRKAGCFSPSWSRSRHRREESAVPLDVPTLRDRRSSASPPPPSLPSLSPAREVSPHCSPEEPDLLNVCTDR</sequence>
<dbReference type="Proteomes" id="UP000734854">
    <property type="component" value="Unassembled WGS sequence"/>
</dbReference>
<evidence type="ECO:0000313" key="3">
    <source>
        <dbReference type="Proteomes" id="UP000734854"/>
    </source>
</evidence>
<proteinExistence type="predicted"/>
<dbReference type="EMBL" id="JACMSC010000012">
    <property type="protein sequence ID" value="KAG6497629.1"/>
    <property type="molecule type" value="Genomic_DNA"/>
</dbReference>
<name>A0A8J5G7W4_ZINOF</name>
<feature type="region of interest" description="Disordered" evidence="1">
    <location>
        <begin position="144"/>
        <end position="208"/>
    </location>
</feature>
<keyword evidence="3" id="KW-1185">Reference proteome</keyword>
<reference evidence="2 3" key="1">
    <citation type="submission" date="2020-08" db="EMBL/GenBank/DDBJ databases">
        <title>Plant Genome Project.</title>
        <authorList>
            <person name="Zhang R.-G."/>
        </authorList>
    </citation>
    <scope>NUCLEOTIDE SEQUENCE [LARGE SCALE GENOMIC DNA]</scope>
    <source>
        <tissue evidence="2">Rhizome</tissue>
    </source>
</reference>
<evidence type="ECO:0000313" key="2">
    <source>
        <dbReference type="EMBL" id="KAG6497629.1"/>
    </source>
</evidence>
<protein>
    <submittedName>
        <fullName evidence="2">Uncharacterized protein</fullName>
    </submittedName>
</protein>
<organism evidence="2 3">
    <name type="scientific">Zingiber officinale</name>
    <name type="common">Ginger</name>
    <name type="synonym">Amomum zingiber</name>
    <dbReference type="NCBI Taxonomy" id="94328"/>
    <lineage>
        <taxon>Eukaryota</taxon>
        <taxon>Viridiplantae</taxon>
        <taxon>Streptophyta</taxon>
        <taxon>Embryophyta</taxon>
        <taxon>Tracheophyta</taxon>
        <taxon>Spermatophyta</taxon>
        <taxon>Magnoliopsida</taxon>
        <taxon>Liliopsida</taxon>
        <taxon>Zingiberales</taxon>
        <taxon>Zingiberaceae</taxon>
        <taxon>Zingiber</taxon>
    </lineage>
</organism>
<accession>A0A8J5G7W4</accession>
<gene>
    <name evidence="2" type="ORF">ZIOFF_045533</name>
</gene>
<comment type="caution">
    <text evidence="2">The sequence shown here is derived from an EMBL/GenBank/DDBJ whole genome shotgun (WGS) entry which is preliminary data.</text>
</comment>